<comment type="subcellular location">
    <subcellularLocation>
        <location evidence="1">Endoplasmic reticulum membrane</location>
        <topology evidence="1">Multi-pass membrane protein</topology>
    </subcellularLocation>
</comment>
<dbReference type="AlphaFoldDB" id="A0A8D8S603"/>
<evidence type="ECO:0000256" key="3">
    <source>
        <dbReference type="ARBA" id="ARBA00022692"/>
    </source>
</evidence>
<dbReference type="EMBL" id="HBUF01137862">
    <property type="protein sequence ID" value="CAG6645683.1"/>
    <property type="molecule type" value="Transcribed_RNA"/>
</dbReference>
<comment type="similarity">
    <text evidence="2">Belongs to the EMC6 family.</text>
</comment>
<evidence type="ECO:0000256" key="1">
    <source>
        <dbReference type="ARBA" id="ARBA00004477"/>
    </source>
</evidence>
<feature type="transmembrane region" description="Helical" evidence="7">
    <location>
        <begin position="67"/>
        <end position="85"/>
    </location>
</feature>
<dbReference type="EMBL" id="HBUF01525611">
    <property type="protein sequence ID" value="CAG6750114.1"/>
    <property type="molecule type" value="Transcribed_RNA"/>
</dbReference>
<dbReference type="PANTHER" id="PTHR12906">
    <property type="entry name" value="PROTEIN C20ORF24 RAB5-INTERACTING PROTEIN"/>
    <property type="match status" value="1"/>
</dbReference>
<dbReference type="EMBL" id="HBUF01357292">
    <property type="protein sequence ID" value="CAG6718319.1"/>
    <property type="molecule type" value="Transcribed_RNA"/>
</dbReference>
<dbReference type="GO" id="GO:0005789">
    <property type="term" value="C:endoplasmic reticulum membrane"/>
    <property type="evidence" value="ECO:0007669"/>
    <property type="project" value="UniProtKB-SubCell"/>
</dbReference>
<keyword evidence="3 7" id="KW-0812">Transmembrane</keyword>
<feature type="transmembrane region" description="Helical" evidence="7">
    <location>
        <begin position="106"/>
        <end position="126"/>
    </location>
</feature>
<dbReference type="EMBL" id="HBUF01137861">
    <property type="protein sequence ID" value="CAG6645682.1"/>
    <property type="molecule type" value="Transcribed_RNA"/>
</dbReference>
<dbReference type="EMBL" id="HBUF01206169">
    <property type="protein sequence ID" value="CAG6663892.1"/>
    <property type="molecule type" value="Transcribed_RNA"/>
</dbReference>
<evidence type="ECO:0000256" key="6">
    <source>
        <dbReference type="ARBA" id="ARBA00023136"/>
    </source>
</evidence>
<dbReference type="EMBL" id="HBUF01357293">
    <property type="protein sequence ID" value="CAG6718320.1"/>
    <property type="molecule type" value="Transcribed_RNA"/>
</dbReference>
<keyword evidence="4" id="KW-0256">Endoplasmic reticulum</keyword>
<organism evidence="8">
    <name type="scientific">Cacopsylla melanoneura</name>
    <dbReference type="NCBI Taxonomy" id="428564"/>
    <lineage>
        <taxon>Eukaryota</taxon>
        <taxon>Metazoa</taxon>
        <taxon>Ecdysozoa</taxon>
        <taxon>Arthropoda</taxon>
        <taxon>Hexapoda</taxon>
        <taxon>Insecta</taxon>
        <taxon>Pterygota</taxon>
        <taxon>Neoptera</taxon>
        <taxon>Paraneoptera</taxon>
        <taxon>Hemiptera</taxon>
        <taxon>Sternorrhyncha</taxon>
        <taxon>Psylloidea</taxon>
        <taxon>Psyllidae</taxon>
        <taxon>Psyllinae</taxon>
        <taxon>Cacopsylla</taxon>
    </lineage>
</organism>
<evidence type="ECO:0000256" key="2">
    <source>
        <dbReference type="ARBA" id="ARBA00009436"/>
    </source>
</evidence>
<dbReference type="GO" id="GO:0097250">
    <property type="term" value="P:mitochondrial respirasome assembly"/>
    <property type="evidence" value="ECO:0007669"/>
    <property type="project" value="InterPro"/>
</dbReference>
<name>A0A8D8S603_9HEMI</name>
<sequence>MNHKERRNKINQMNKPVQKESVWKRMVTAKSKWDDKDEFLDVIYWTRQILGIILGIIWGLIPLRGFIGIALFAISNAGILYLYIVNYQQVDEDDYGGTFEMAKEGFMTSFAGFLVTWIIIYSGLFFD</sequence>
<keyword evidence="5 7" id="KW-1133">Transmembrane helix</keyword>
<dbReference type="GO" id="GO:0005739">
    <property type="term" value="C:mitochondrion"/>
    <property type="evidence" value="ECO:0007669"/>
    <property type="project" value="GOC"/>
</dbReference>
<evidence type="ECO:0000313" key="8">
    <source>
        <dbReference type="EMBL" id="CAG6663893.1"/>
    </source>
</evidence>
<dbReference type="InterPro" id="IPR010742">
    <property type="entry name" value="RCAF1"/>
</dbReference>
<evidence type="ECO:0000256" key="5">
    <source>
        <dbReference type="ARBA" id="ARBA00022989"/>
    </source>
</evidence>
<keyword evidence="6 7" id="KW-0472">Membrane</keyword>
<feature type="transmembrane region" description="Helical" evidence="7">
    <location>
        <begin position="42"/>
        <end position="61"/>
    </location>
</feature>
<protein>
    <submittedName>
        <fullName evidence="8">Uncharacterized protein C20orf24 homolog</fullName>
    </submittedName>
</protein>
<accession>A0A8D8S603</accession>
<reference evidence="8" key="1">
    <citation type="submission" date="2021-05" db="EMBL/GenBank/DDBJ databases">
        <authorList>
            <person name="Alioto T."/>
            <person name="Alioto T."/>
            <person name="Gomez Garrido J."/>
        </authorList>
    </citation>
    <scope>NUCLEOTIDE SEQUENCE</scope>
</reference>
<proteinExistence type="inferred from homology"/>
<dbReference type="Pfam" id="PF07019">
    <property type="entry name" value="EMC6"/>
    <property type="match status" value="1"/>
</dbReference>
<dbReference type="EMBL" id="HBUF01206170">
    <property type="protein sequence ID" value="CAG6663893.1"/>
    <property type="molecule type" value="Transcribed_RNA"/>
</dbReference>
<dbReference type="InterPro" id="IPR029008">
    <property type="entry name" value="EMC6-like"/>
</dbReference>
<evidence type="ECO:0000256" key="4">
    <source>
        <dbReference type="ARBA" id="ARBA00022824"/>
    </source>
</evidence>
<dbReference type="PANTHER" id="PTHR12906:SF0">
    <property type="entry name" value="GEL COMPLEX SUBUNIT OPTI"/>
    <property type="match status" value="1"/>
</dbReference>
<evidence type="ECO:0000256" key="7">
    <source>
        <dbReference type="SAM" id="Phobius"/>
    </source>
</evidence>
<dbReference type="EMBL" id="HBUF01525610">
    <property type="protein sequence ID" value="CAG6750113.1"/>
    <property type="molecule type" value="Transcribed_RNA"/>
</dbReference>